<accession>A0A3S1C6U4</accession>
<gene>
    <name evidence="1" type="ORF">EGW08_007651</name>
</gene>
<keyword evidence="2" id="KW-1185">Reference proteome</keyword>
<name>A0A3S1C6U4_ELYCH</name>
<evidence type="ECO:0000313" key="2">
    <source>
        <dbReference type="Proteomes" id="UP000271974"/>
    </source>
</evidence>
<feature type="non-terminal residue" evidence="1">
    <location>
        <position position="1"/>
    </location>
</feature>
<dbReference type="SUPFAM" id="SSF56436">
    <property type="entry name" value="C-type lectin-like"/>
    <property type="match status" value="1"/>
</dbReference>
<evidence type="ECO:0000313" key="1">
    <source>
        <dbReference type="EMBL" id="RUS84556.1"/>
    </source>
</evidence>
<dbReference type="CDD" id="cd00037">
    <property type="entry name" value="CLECT"/>
    <property type="match status" value="1"/>
</dbReference>
<organism evidence="1 2">
    <name type="scientific">Elysia chlorotica</name>
    <name type="common">Eastern emerald elysia</name>
    <name type="synonym">Sea slug</name>
    <dbReference type="NCBI Taxonomy" id="188477"/>
    <lineage>
        <taxon>Eukaryota</taxon>
        <taxon>Metazoa</taxon>
        <taxon>Spiralia</taxon>
        <taxon>Lophotrochozoa</taxon>
        <taxon>Mollusca</taxon>
        <taxon>Gastropoda</taxon>
        <taxon>Heterobranchia</taxon>
        <taxon>Euthyneura</taxon>
        <taxon>Panpulmonata</taxon>
        <taxon>Sacoglossa</taxon>
        <taxon>Placobranchoidea</taxon>
        <taxon>Plakobranchidae</taxon>
        <taxon>Elysia</taxon>
    </lineage>
</organism>
<protein>
    <recommendedName>
        <fullName evidence="3">C-type lectin domain-containing protein</fullName>
    </recommendedName>
</protein>
<comment type="caution">
    <text evidence="1">The sequence shown here is derived from an EMBL/GenBank/DDBJ whole genome shotgun (WGS) entry which is preliminary data.</text>
</comment>
<dbReference type="InterPro" id="IPR016187">
    <property type="entry name" value="CTDL_fold"/>
</dbReference>
<sequence>PRYTVSRWSPQSQHDLCTTANRVLPQWIPEACSSKKHFSCELVKPVGGCPNEFNSLGSLNWCISNSNEASYTCASTWCGFFNATVVTFKSDEKYNAYRDFISTIWIGATDHEREGHFVWASGLEKVKRV</sequence>
<reference evidence="1 2" key="1">
    <citation type="submission" date="2019-01" db="EMBL/GenBank/DDBJ databases">
        <title>A draft genome assembly of the solar-powered sea slug Elysia chlorotica.</title>
        <authorList>
            <person name="Cai H."/>
            <person name="Li Q."/>
            <person name="Fang X."/>
            <person name="Li J."/>
            <person name="Curtis N.E."/>
            <person name="Altenburger A."/>
            <person name="Shibata T."/>
            <person name="Feng M."/>
            <person name="Maeda T."/>
            <person name="Schwartz J.A."/>
            <person name="Shigenobu S."/>
            <person name="Lundholm N."/>
            <person name="Nishiyama T."/>
            <person name="Yang H."/>
            <person name="Hasebe M."/>
            <person name="Li S."/>
            <person name="Pierce S.K."/>
            <person name="Wang J."/>
        </authorList>
    </citation>
    <scope>NUCLEOTIDE SEQUENCE [LARGE SCALE GENOMIC DNA]</scope>
    <source>
        <strain evidence="1">EC2010</strain>
        <tissue evidence="1">Whole organism of an adult</tissue>
    </source>
</reference>
<dbReference type="AlphaFoldDB" id="A0A3S1C6U4"/>
<evidence type="ECO:0008006" key="3">
    <source>
        <dbReference type="Google" id="ProtNLM"/>
    </source>
</evidence>
<dbReference type="OrthoDB" id="6271941at2759"/>
<feature type="non-terminal residue" evidence="1">
    <location>
        <position position="129"/>
    </location>
</feature>
<dbReference type="EMBL" id="RQTK01000201">
    <property type="protein sequence ID" value="RUS84556.1"/>
    <property type="molecule type" value="Genomic_DNA"/>
</dbReference>
<dbReference type="InterPro" id="IPR016186">
    <property type="entry name" value="C-type_lectin-like/link_sf"/>
</dbReference>
<proteinExistence type="predicted"/>
<dbReference type="Proteomes" id="UP000271974">
    <property type="component" value="Unassembled WGS sequence"/>
</dbReference>
<dbReference type="Gene3D" id="3.10.100.10">
    <property type="entry name" value="Mannose-Binding Protein A, subunit A"/>
    <property type="match status" value="1"/>
</dbReference>